<dbReference type="KEGG" id="vg:2658309"/>
<name>Q6V7R4_9CAUD</name>
<dbReference type="GeneID" id="2658309"/>
<keyword evidence="1" id="KW-1133">Transmembrane helix</keyword>
<protein>
    <submittedName>
        <fullName evidence="2">Uncharacterized protein</fullName>
    </submittedName>
</protein>
<sequence length="57" mass="6292">MRLDNRTTITNFIPTMNRHNALLRAARGVQPIDRVMVIAAILWLGALIGAAAFGNQF</sequence>
<evidence type="ECO:0000313" key="2">
    <source>
        <dbReference type="EMBL" id="AAQ54962.1"/>
    </source>
</evidence>
<feature type="transmembrane region" description="Helical" evidence="1">
    <location>
        <begin position="35"/>
        <end position="54"/>
    </location>
</feature>
<dbReference type="RefSeq" id="NP_944258.1">
    <property type="nucleotide sequence ID" value="NC_005262.3"/>
</dbReference>
<keyword evidence="1" id="KW-0812">Transmembrane</keyword>
<evidence type="ECO:0000256" key="1">
    <source>
        <dbReference type="SAM" id="Phobius"/>
    </source>
</evidence>
<evidence type="ECO:0000313" key="3">
    <source>
        <dbReference type="Proteomes" id="UP000001160"/>
    </source>
</evidence>
<dbReference type="EMBL" id="AY349011">
    <property type="protein sequence ID" value="AAQ54962.1"/>
    <property type="molecule type" value="Genomic_DNA"/>
</dbReference>
<gene>
    <name evidence="2" type="ORF">Bcep22_gp29</name>
</gene>
<dbReference type="Proteomes" id="UP000001160">
    <property type="component" value="Segment"/>
</dbReference>
<proteinExistence type="predicted"/>
<reference evidence="2 3" key="1">
    <citation type="journal article" date="2011" name="J. Bacteriol.">
        <title>Genomes and Characterization of Phages Bcep22 and BcepIL02, Founders of a Novel Phage Type in Burkholderia cenocepacia.</title>
        <authorList>
            <person name="Gill J.J."/>
            <person name="Summer E.J."/>
            <person name="Russell W.K."/>
            <person name="Cologna S.M."/>
            <person name="Carlile T.M."/>
            <person name="Fuller A.C."/>
            <person name="Kitsopoulos K."/>
            <person name="Mebane L.M."/>
            <person name="Parkinson B.N."/>
            <person name="Sullivan D."/>
            <person name="Carmody L.A."/>
            <person name="Gonzalez C.F."/>
            <person name="Lipuma J.J."/>
            <person name="Young R."/>
        </authorList>
    </citation>
    <scope>NUCLEOTIDE SEQUENCE [LARGE SCALE GENOMIC DNA]</scope>
</reference>
<keyword evidence="3" id="KW-1185">Reference proteome</keyword>
<organism evidence="2 3">
    <name type="scientific">Burkholderia phage Bcep22</name>
    <dbReference type="NCBI Taxonomy" id="2883944"/>
    <lineage>
        <taxon>Viruses</taxon>
        <taxon>Duplodnaviria</taxon>
        <taxon>Heunggongvirae</taxon>
        <taxon>Uroviricota</taxon>
        <taxon>Caudoviricetes</taxon>
        <taxon>Lessievirus</taxon>
        <taxon>Lessievirus bcep22</taxon>
    </lineage>
</organism>
<keyword evidence="1" id="KW-0472">Membrane</keyword>
<accession>Q6V7R4</accession>